<feature type="compositionally biased region" description="Low complexity" evidence="5">
    <location>
        <begin position="10"/>
        <end position="19"/>
    </location>
</feature>
<evidence type="ECO:0000256" key="1">
    <source>
        <dbReference type="ARBA" id="ARBA00023015"/>
    </source>
</evidence>
<organism evidence="7 8">
    <name type="scientific">Venustampulla echinocandica</name>
    <dbReference type="NCBI Taxonomy" id="2656787"/>
    <lineage>
        <taxon>Eukaryota</taxon>
        <taxon>Fungi</taxon>
        <taxon>Dikarya</taxon>
        <taxon>Ascomycota</taxon>
        <taxon>Pezizomycotina</taxon>
        <taxon>Leotiomycetes</taxon>
        <taxon>Helotiales</taxon>
        <taxon>Pleuroascaceae</taxon>
        <taxon>Venustampulla</taxon>
    </lineage>
</organism>
<dbReference type="PANTHER" id="PTHR31069:SF28">
    <property type="entry name" value="ZN(II)2CYS6 TRANSCRIPTION FACTOR (EUROFUNG)"/>
    <property type="match status" value="1"/>
</dbReference>
<feature type="domain" description="Zn(2)-C6 fungal-type" evidence="6">
    <location>
        <begin position="39"/>
        <end position="68"/>
    </location>
</feature>
<evidence type="ECO:0000256" key="4">
    <source>
        <dbReference type="ARBA" id="ARBA00023242"/>
    </source>
</evidence>
<dbReference type="InterPro" id="IPR036864">
    <property type="entry name" value="Zn2-C6_fun-type_DNA-bd_sf"/>
</dbReference>
<keyword evidence="8" id="KW-1185">Reference proteome</keyword>
<keyword evidence="4" id="KW-0539">Nucleus</keyword>
<dbReference type="AlphaFoldDB" id="A0A370TCX7"/>
<name>A0A370TCX7_9HELO</name>
<keyword evidence="3" id="KW-0804">Transcription</keyword>
<dbReference type="RefSeq" id="XP_031866018.1">
    <property type="nucleotide sequence ID" value="XM_032018111.1"/>
</dbReference>
<evidence type="ECO:0000313" key="7">
    <source>
        <dbReference type="EMBL" id="RDL32086.1"/>
    </source>
</evidence>
<dbReference type="InterPro" id="IPR021858">
    <property type="entry name" value="Fun_TF"/>
</dbReference>
<dbReference type="Pfam" id="PF11951">
    <property type="entry name" value="Fungal_trans_2"/>
    <property type="match status" value="1"/>
</dbReference>
<dbReference type="GO" id="GO:0003677">
    <property type="term" value="F:DNA binding"/>
    <property type="evidence" value="ECO:0007669"/>
    <property type="project" value="UniProtKB-KW"/>
</dbReference>
<dbReference type="InterPro" id="IPR001138">
    <property type="entry name" value="Zn2Cys6_DnaBD"/>
</dbReference>
<reference evidence="7 8" key="1">
    <citation type="journal article" date="2018" name="IMA Fungus">
        <title>IMA Genome-F 9: Draft genome sequence of Annulohypoxylon stygium, Aspergillus mulundensis, Berkeleyomyces basicola (syn. Thielaviopsis basicola), Ceratocystis smalleyi, two Cercospora beticola strains, Coleophoma cylindrospora, Fusarium fracticaudum, Phialophora cf. hyalina, and Morchella septimelata.</title>
        <authorList>
            <person name="Wingfield B.D."/>
            <person name="Bills G.F."/>
            <person name="Dong Y."/>
            <person name="Huang W."/>
            <person name="Nel W.J."/>
            <person name="Swalarsk-Parry B.S."/>
            <person name="Vaghefi N."/>
            <person name="Wilken P.M."/>
            <person name="An Z."/>
            <person name="de Beer Z.W."/>
            <person name="De Vos L."/>
            <person name="Chen L."/>
            <person name="Duong T.A."/>
            <person name="Gao Y."/>
            <person name="Hammerbacher A."/>
            <person name="Kikkert J.R."/>
            <person name="Li Y."/>
            <person name="Li H."/>
            <person name="Li K."/>
            <person name="Li Q."/>
            <person name="Liu X."/>
            <person name="Ma X."/>
            <person name="Naidoo K."/>
            <person name="Pethybridge S.J."/>
            <person name="Sun J."/>
            <person name="Steenkamp E.T."/>
            <person name="van der Nest M.A."/>
            <person name="van Wyk S."/>
            <person name="Wingfield M.J."/>
            <person name="Xiong C."/>
            <person name="Yue Q."/>
            <person name="Zhang X."/>
        </authorList>
    </citation>
    <scope>NUCLEOTIDE SEQUENCE [LARGE SCALE GENOMIC DNA]</scope>
    <source>
        <strain evidence="7 8">BP 5553</strain>
    </source>
</reference>
<feature type="region of interest" description="Disordered" evidence="5">
    <location>
        <begin position="462"/>
        <end position="484"/>
    </location>
</feature>
<dbReference type="Pfam" id="PF00172">
    <property type="entry name" value="Zn_clus"/>
    <property type="match status" value="1"/>
</dbReference>
<dbReference type="EMBL" id="NPIC01000011">
    <property type="protein sequence ID" value="RDL32086.1"/>
    <property type="molecule type" value="Genomic_DNA"/>
</dbReference>
<keyword evidence="1" id="KW-0805">Transcription regulation</keyword>
<dbReference type="PANTHER" id="PTHR31069">
    <property type="entry name" value="OLEATE-ACTIVATED TRANSCRIPTION FACTOR 1-RELATED"/>
    <property type="match status" value="1"/>
</dbReference>
<feature type="region of interest" description="Disordered" evidence="5">
    <location>
        <begin position="1"/>
        <end position="38"/>
    </location>
</feature>
<dbReference type="GO" id="GO:0000981">
    <property type="term" value="F:DNA-binding transcription factor activity, RNA polymerase II-specific"/>
    <property type="evidence" value="ECO:0007669"/>
    <property type="project" value="InterPro"/>
</dbReference>
<evidence type="ECO:0000313" key="8">
    <source>
        <dbReference type="Proteomes" id="UP000254866"/>
    </source>
</evidence>
<dbReference type="SUPFAM" id="SSF57701">
    <property type="entry name" value="Zn2/Cys6 DNA-binding domain"/>
    <property type="match status" value="1"/>
</dbReference>
<protein>
    <submittedName>
        <fullName evidence="7">Zn2 DNA-binding protein</fullName>
    </submittedName>
</protein>
<feature type="region of interest" description="Disordered" evidence="5">
    <location>
        <begin position="101"/>
        <end position="126"/>
    </location>
</feature>
<proteinExistence type="predicted"/>
<evidence type="ECO:0000256" key="3">
    <source>
        <dbReference type="ARBA" id="ARBA00023163"/>
    </source>
</evidence>
<comment type="caution">
    <text evidence="7">The sequence shown here is derived from an EMBL/GenBank/DDBJ whole genome shotgun (WGS) entry which is preliminary data.</text>
</comment>
<dbReference type="GO" id="GO:0008270">
    <property type="term" value="F:zinc ion binding"/>
    <property type="evidence" value="ECO:0007669"/>
    <property type="project" value="InterPro"/>
</dbReference>
<accession>A0A370TCX7</accession>
<dbReference type="OrthoDB" id="3431704at2759"/>
<evidence type="ECO:0000259" key="6">
    <source>
        <dbReference type="PROSITE" id="PS50048"/>
    </source>
</evidence>
<dbReference type="GeneID" id="43602337"/>
<gene>
    <name evidence="7" type="ORF">BP5553_09488</name>
</gene>
<dbReference type="Gene3D" id="4.10.240.10">
    <property type="entry name" value="Zn(2)-C6 fungal-type DNA-binding domain"/>
    <property type="match status" value="1"/>
</dbReference>
<dbReference type="InterPro" id="IPR050675">
    <property type="entry name" value="OAF3"/>
</dbReference>
<evidence type="ECO:0000256" key="2">
    <source>
        <dbReference type="ARBA" id="ARBA00023125"/>
    </source>
</evidence>
<evidence type="ECO:0000256" key="5">
    <source>
        <dbReference type="SAM" id="MobiDB-lite"/>
    </source>
</evidence>
<sequence>MTLPLPCPAPASCDASDPPTAVPQRKRRRRAPASGASDDCFACSKRNSKCDRRRPYCSQCLEVGKECSGYKTQLTWGVGVASRGKLRGLSLPVAKSAPVVRSPVTGRPRTSSIVSPARESPTHDGDDVKTKIKIEMEAAASMPVNPFTTYDFVNMAPNGAAPSMQMPEWNLSHPQDYPLQDYQQDGMSHQKQLPHLHRLHTHTLSLGRSDNLHISSSLESLSAYTDSDYNASPMSQSFQGDEPPPFLRSPMPIYTDFSSRNSTADQSPVVGLMGDSRGPTSCPERFYSQSDISSSLSSHQNLYDIAEGRQQHASSNTNDIFYDDDMMGASHVSNDLEVYATSARSSHFGWNSINDDDVASQAASEADAYHFSSSESMSSSADMSPRIPFFLDYYEKIICPSVVVIDTPNNPYREHILSLASSSRSLQHAICALSACNLRMKRRKSLGQGSWLRPLELDFQDRLNSPPPRPSHTRRTSNNTISPDIKSLDASLQEEYQHRSLAVYLLNQQLGDPSTARHDCVLATLFILCHYRMCESGIAQFQVQFAGVKKILGMRESGVETGNWGWMETLFTYFDGIAASINDREAQFRGGYLDMIANPSNSNHALENMTGCDAFLFKTIAKLGRLNMLSQHRPVLDDASPMTQRRRPSLPNPRPRLAGRALVDFYNLHAHNFDGNGFASTLDDDAAFSLLTSSASHDDLRTTFWTEWKAARQALQEWEFDPSRLVSTLPATPSPTQLRDFGYVSEAFRYAALLYTERLACPNLPSSHLNFQNLVSQVLFYVTSLEQGSSVEKFLLWPLFISGSECVNELQQGIVRTKCREIMGRSGYLNNLAGLEVLEKLWRDSGEDGKAVFGGPFKWTKFMEGVEGEWIMV</sequence>
<keyword evidence="2 7" id="KW-0238">DNA-binding</keyword>
<dbReference type="Proteomes" id="UP000254866">
    <property type="component" value="Unassembled WGS sequence"/>
</dbReference>
<dbReference type="PROSITE" id="PS50048">
    <property type="entry name" value="ZN2_CY6_FUNGAL_2"/>
    <property type="match status" value="1"/>
</dbReference>
<dbReference type="CDD" id="cd00067">
    <property type="entry name" value="GAL4"/>
    <property type="match status" value="1"/>
</dbReference>